<dbReference type="InterPro" id="IPR049458">
    <property type="entry name" value="EpsG-like"/>
</dbReference>
<proteinExistence type="predicted"/>
<feature type="transmembrane region" description="Helical" evidence="1">
    <location>
        <begin position="265"/>
        <end position="282"/>
    </location>
</feature>
<feature type="transmembrane region" description="Helical" evidence="1">
    <location>
        <begin position="100"/>
        <end position="124"/>
    </location>
</feature>
<feature type="transmembrane region" description="Helical" evidence="1">
    <location>
        <begin position="289"/>
        <end position="310"/>
    </location>
</feature>
<comment type="caution">
    <text evidence="2">The sequence shown here is derived from an EMBL/GenBank/DDBJ whole genome shotgun (WGS) entry which is preliminary data.</text>
</comment>
<evidence type="ECO:0008006" key="4">
    <source>
        <dbReference type="Google" id="ProtNLM"/>
    </source>
</evidence>
<accession>A0A5C5U6J9</accession>
<gene>
    <name evidence="2" type="ORF">FQY83_06925</name>
</gene>
<feature type="transmembrane region" description="Helical" evidence="1">
    <location>
        <begin position="178"/>
        <end position="200"/>
    </location>
</feature>
<sequence length="361" mass="40255">MIEFIPLQSYALVVNTLVMVVVALLALLVMRHPHAVVEQPGVRNKVPKALGETVVIALCVLVGLRPISYAFGDMGNYYKRFVEYAAGAMPDGRDALFEGIMWLFAQVNAPALFFLFCALVYVIPLRIASQRLLANYWPLGFLFLIAHISFYGFAVNGIRNGMAMSLFTLAITYRGWRSWALMAAAIGLHGSLILPIVAWAAASFGFRAKWAITFWIVCLLVSLAVPGVATMLASSLPVDDRLEQYAAIAGQYDDQFSATGFRWDFVLYGALPIAVGAFFIFHKRRFDAFYLKVFSTYVITNAVWLLLITLPFSNRFAYLSWGIMGLVIAYPLIKWKVFKQQQFVFAVLLVGLAGFSFVSQL</sequence>
<evidence type="ECO:0000313" key="2">
    <source>
        <dbReference type="EMBL" id="TWT21090.1"/>
    </source>
</evidence>
<feature type="transmembrane region" description="Helical" evidence="1">
    <location>
        <begin position="342"/>
        <end position="359"/>
    </location>
</feature>
<dbReference type="EMBL" id="VOHK01000003">
    <property type="protein sequence ID" value="TWT21090.1"/>
    <property type="molecule type" value="Genomic_DNA"/>
</dbReference>
<dbReference type="AlphaFoldDB" id="A0A5C5U6J9"/>
<reference evidence="2 3" key="1">
    <citation type="journal article" date="2008" name="Int. J. Syst. Evol. Microbiol.">
        <title>Luteimonas marina sp. nov., isolated from seawater.</title>
        <authorList>
            <person name="Baik K.S."/>
            <person name="Park S.C."/>
            <person name="Kim M.S."/>
            <person name="Kim E.M."/>
            <person name="Park C."/>
            <person name="Chun J."/>
            <person name="Seong C.N."/>
        </authorList>
    </citation>
    <scope>NUCLEOTIDE SEQUENCE [LARGE SCALE GENOMIC DNA]</scope>
    <source>
        <strain evidence="2 3">FR1330</strain>
    </source>
</reference>
<dbReference type="Proteomes" id="UP000319980">
    <property type="component" value="Unassembled WGS sequence"/>
</dbReference>
<dbReference type="RefSeq" id="WP_146386478.1">
    <property type="nucleotide sequence ID" value="NZ_VOHK01000003.1"/>
</dbReference>
<feature type="transmembrane region" description="Helical" evidence="1">
    <location>
        <begin position="136"/>
        <end position="158"/>
    </location>
</feature>
<evidence type="ECO:0000313" key="3">
    <source>
        <dbReference type="Proteomes" id="UP000319980"/>
    </source>
</evidence>
<dbReference type="OrthoDB" id="7054394at2"/>
<feature type="transmembrane region" description="Helical" evidence="1">
    <location>
        <begin position="12"/>
        <end position="30"/>
    </location>
</feature>
<keyword evidence="1" id="KW-0472">Membrane</keyword>
<name>A0A5C5U6J9_9GAMM</name>
<protein>
    <recommendedName>
        <fullName evidence="4">EpsG family protein</fullName>
    </recommendedName>
</protein>
<feature type="transmembrane region" description="Helical" evidence="1">
    <location>
        <begin position="212"/>
        <end position="233"/>
    </location>
</feature>
<keyword evidence="1" id="KW-1133">Transmembrane helix</keyword>
<feature type="transmembrane region" description="Helical" evidence="1">
    <location>
        <begin position="316"/>
        <end position="333"/>
    </location>
</feature>
<keyword evidence="3" id="KW-1185">Reference proteome</keyword>
<feature type="transmembrane region" description="Helical" evidence="1">
    <location>
        <begin position="50"/>
        <end position="71"/>
    </location>
</feature>
<keyword evidence="1" id="KW-0812">Transmembrane</keyword>
<organism evidence="2 3">
    <name type="scientific">Luteimonas marina</name>
    <dbReference type="NCBI Taxonomy" id="488485"/>
    <lineage>
        <taxon>Bacteria</taxon>
        <taxon>Pseudomonadati</taxon>
        <taxon>Pseudomonadota</taxon>
        <taxon>Gammaproteobacteria</taxon>
        <taxon>Lysobacterales</taxon>
        <taxon>Lysobacteraceae</taxon>
        <taxon>Luteimonas</taxon>
    </lineage>
</organism>
<dbReference type="Pfam" id="PF14897">
    <property type="entry name" value="EpsG"/>
    <property type="match status" value="1"/>
</dbReference>
<evidence type="ECO:0000256" key="1">
    <source>
        <dbReference type="SAM" id="Phobius"/>
    </source>
</evidence>